<evidence type="ECO:0000313" key="6">
    <source>
        <dbReference type="Proteomes" id="UP000091956"/>
    </source>
</evidence>
<evidence type="ECO:0000313" key="5">
    <source>
        <dbReference type="EMBL" id="OBT97547.1"/>
    </source>
</evidence>
<evidence type="ECO:0000259" key="3">
    <source>
        <dbReference type="Pfam" id="PF22939"/>
    </source>
</evidence>
<dbReference type="InterPro" id="IPR054471">
    <property type="entry name" value="GPIID_WHD"/>
</dbReference>
<dbReference type="InterPro" id="IPR036770">
    <property type="entry name" value="Ankyrin_rpt-contain_sf"/>
</dbReference>
<dbReference type="PROSITE" id="PS50297">
    <property type="entry name" value="ANK_REP_REGION"/>
    <property type="match status" value="4"/>
</dbReference>
<evidence type="ECO:0000259" key="4">
    <source>
        <dbReference type="Pfam" id="PF24883"/>
    </source>
</evidence>
<dbReference type="InterPro" id="IPR002110">
    <property type="entry name" value="Ankyrin_rpt"/>
</dbReference>
<keyword evidence="6" id="KW-1185">Reference proteome</keyword>
<dbReference type="Pfam" id="PF12796">
    <property type="entry name" value="Ank_2"/>
    <property type="match status" value="2"/>
</dbReference>
<dbReference type="PANTHER" id="PTHR10039">
    <property type="entry name" value="AMELOGENIN"/>
    <property type="match status" value="1"/>
</dbReference>
<feature type="domain" description="GPI inositol-deacylase winged helix" evidence="3">
    <location>
        <begin position="465"/>
        <end position="542"/>
    </location>
</feature>
<dbReference type="Pfam" id="PF22939">
    <property type="entry name" value="WHD_GPIID"/>
    <property type="match status" value="1"/>
</dbReference>
<dbReference type="Pfam" id="PF24883">
    <property type="entry name" value="NPHP3_N"/>
    <property type="match status" value="1"/>
</dbReference>
<dbReference type="Proteomes" id="UP000091956">
    <property type="component" value="Unassembled WGS sequence"/>
</dbReference>
<accession>A0A1B8GNY6</accession>
<dbReference type="InterPro" id="IPR027417">
    <property type="entry name" value="P-loop_NTPase"/>
</dbReference>
<dbReference type="PANTHER" id="PTHR10039:SF15">
    <property type="entry name" value="NACHT DOMAIN-CONTAINING PROTEIN"/>
    <property type="match status" value="1"/>
</dbReference>
<dbReference type="Gene3D" id="3.40.50.300">
    <property type="entry name" value="P-loop containing nucleotide triphosphate hydrolases"/>
    <property type="match status" value="1"/>
</dbReference>
<dbReference type="GeneID" id="28837893"/>
<keyword evidence="1" id="KW-0677">Repeat</keyword>
<dbReference type="SUPFAM" id="SSF48403">
    <property type="entry name" value="Ankyrin repeat"/>
    <property type="match status" value="1"/>
</dbReference>
<feature type="domain" description="Nephrocystin 3-like N-terminal" evidence="4">
    <location>
        <begin position="201"/>
        <end position="361"/>
    </location>
</feature>
<dbReference type="Gene3D" id="1.25.40.20">
    <property type="entry name" value="Ankyrin repeat-containing domain"/>
    <property type="match status" value="1"/>
</dbReference>
<evidence type="ECO:0000256" key="2">
    <source>
        <dbReference type="PROSITE-ProRule" id="PRU00023"/>
    </source>
</evidence>
<feature type="repeat" description="ANK" evidence="2">
    <location>
        <begin position="699"/>
        <end position="731"/>
    </location>
</feature>
<organism evidence="5 6">
    <name type="scientific">Pseudogymnoascus verrucosus</name>
    <dbReference type="NCBI Taxonomy" id="342668"/>
    <lineage>
        <taxon>Eukaryota</taxon>
        <taxon>Fungi</taxon>
        <taxon>Dikarya</taxon>
        <taxon>Ascomycota</taxon>
        <taxon>Pezizomycotina</taxon>
        <taxon>Leotiomycetes</taxon>
        <taxon>Thelebolales</taxon>
        <taxon>Thelebolaceae</taxon>
        <taxon>Pseudogymnoascus</taxon>
    </lineage>
</organism>
<dbReference type="PROSITE" id="PS50088">
    <property type="entry name" value="ANK_REPEAT"/>
    <property type="match status" value="4"/>
</dbReference>
<dbReference type="SMART" id="SM00248">
    <property type="entry name" value="ANK"/>
    <property type="match status" value="6"/>
</dbReference>
<sequence>MAELAGTAVGAISLGIQVCQGLVEYYGSWKDAPKDVARMCQSIRSLEERLNAVNAVVKNNGIASQAGSGVQSGIDSCVTSIAELQSQLIKVQEISGPNIWSKVHGHGRRLLYPFRESTLLKLNGIVSEMRENLSFALDVLQLQSTESSTEQLEYVSTQVDSLSTFILSRHDDQESIAIVNWLSPLNFFVAQNDILRRRQIGTGEWLFETLEFEAWLAGRDRILWCSGQPGAGKTVLASSIINKLQIRQSSRDVGLAFTYCNYKEHDIQTLSNLMGSLVQQLVQCYGAIPDEVRVLYTQYNARNIRPSEDELSRALLSLISKFSHVYIVVDALDECNPKTRGKFIEKLQQLPTNLRLLCSSRHLGDIQEAFADASHLEIRASDADVALYRHRSCKYLNWSSSDTIVDKLVMKAKGMFLLAELHLESLKTKTDIKSLRKALDVLPDKLEKTYDDALERIQRQPEDESKLAMRVLSWITHAVRPLKVEEIQHAIAVMNFDSDDTTLDEEGLPDEAELITVCGGSAVIDQDSGVIRLVHYTTQDYFERHRSRIFPTAQADILCACIRYLSLESFKNGPCETNSDLRKRQAKFRLLGYASCNWANHVCGELDDTVEERAIQFLNNKSLLSNATLIRLLEFPENLSTLSSSIQTWWVSAHLHSVFWSDMIRTEIPGITIAAEFGLTSLIDKMLKQGNSINEGGIQGKAALHEAARNGHMATVELLLERGADTEAKDVNGRTALLWAVQAGYESILRLLLNKGANIDAKGHNGMTALLWAAESGLEAIVQLLVENGADMEATSLYGYTPLLFAGSKGYVSMVQLLLQNGANIEVTDKYGNPLLFVAARNGNKAVVRLLLEKWFAMKDQGRDAVL</sequence>
<keyword evidence="2" id="KW-0040">ANK repeat</keyword>
<dbReference type="OrthoDB" id="195446at2759"/>
<feature type="repeat" description="ANK" evidence="2">
    <location>
        <begin position="765"/>
        <end position="797"/>
    </location>
</feature>
<reference evidence="6" key="2">
    <citation type="journal article" date="2018" name="Nat. Commun.">
        <title>Extreme sensitivity to ultraviolet light in the fungal pathogen causing white-nose syndrome of bats.</title>
        <authorList>
            <person name="Palmer J.M."/>
            <person name="Drees K.P."/>
            <person name="Foster J.T."/>
            <person name="Lindner D.L."/>
        </authorList>
    </citation>
    <scope>NUCLEOTIDE SEQUENCE [LARGE SCALE GENOMIC DNA]</scope>
    <source>
        <strain evidence="6">UAMH 10579</strain>
    </source>
</reference>
<dbReference type="PRINTS" id="PR01415">
    <property type="entry name" value="ANKYRIN"/>
</dbReference>
<name>A0A1B8GNY6_9PEZI</name>
<proteinExistence type="predicted"/>
<protein>
    <submittedName>
        <fullName evidence="5">Uncharacterized protein</fullName>
    </submittedName>
</protein>
<feature type="repeat" description="ANK" evidence="2">
    <location>
        <begin position="798"/>
        <end position="830"/>
    </location>
</feature>
<reference evidence="5 6" key="1">
    <citation type="submission" date="2016-03" db="EMBL/GenBank/DDBJ databases">
        <title>Comparative genomics of Pseudogymnoascus destructans, the fungus causing white-nose syndrome of bats.</title>
        <authorList>
            <person name="Palmer J.M."/>
            <person name="Drees K.P."/>
            <person name="Foster J.T."/>
            <person name="Lindner D.L."/>
        </authorList>
    </citation>
    <scope>NUCLEOTIDE SEQUENCE [LARGE SCALE GENOMIC DNA]</scope>
    <source>
        <strain evidence="5 6">UAMH 10579</strain>
    </source>
</reference>
<gene>
    <name evidence="5" type="ORF">VE01_04507</name>
</gene>
<dbReference type="InterPro" id="IPR056884">
    <property type="entry name" value="NPHP3-like_N"/>
</dbReference>
<evidence type="ECO:0000256" key="1">
    <source>
        <dbReference type="ARBA" id="ARBA00022737"/>
    </source>
</evidence>
<feature type="repeat" description="ANK" evidence="2">
    <location>
        <begin position="732"/>
        <end position="764"/>
    </location>
</feature>
<dbReference type="RefSeq" id="XP_018131280.1">
    <property type="nucleotide sequence ID" value="XM_018273979.1"/>
</dbReference>
<dbReference type="EMBL" id="KV460221">
    <property type="protein sequence ID" value="OBT97547.1"/>
    <property type="molecule type" value="Genomic_DNA"/>
</dbReference>
<dbReference type="STRING" id="342668.A0A1B8GNY6"/>
<dbReference type="AlphaFoldDB" id="A0A1B8GNY6"/>
<dbReference type="SUPFAM" id="SSF52540">
    <property type="entry name" value="P-loop containing nucleoside triphosphate hydrolases"/>
    <property type="match status" value="1"/>
</dbReference>